<evidence type="ECO:0000313" key="1">
    <source>
        <dbReference type="EMBL" id="MED6117951.1"/>
    </source>
</evidence>
<sequence length="55" mass="6058">MVVFGGGRGRRASAVDDGGRWWLGMVWKGKWWLEVVSKKDEDGGYGGSVDVKVDD</sequence>
<dbReference type="Proteomes" id="UP001341840">
    <property type="component" value="Unassembled WGS sequence"/>
</dbReference>
<reference evidence="1 2" key="1">
    <citation type="journal article" date="2023" name="Plants (Basel)">
        <title>Bridging the Gap: Combining Genomics and Transcriptomics Approaches to Understand Stylosanthes scabra, an Orphan Legume from the Brazilian Caatinga.</title>
        <authorList>
            <person name="Ferreira-Neto J.R.C."/>
            <person name="da Silva M.D."/>
            <person name="Binneck E."/>
            <person name="de Melo N.F."/>
            <person name="da Silva R.H."/>
            <person name="de Melo A.L.T.M."/>
            <person name="Pandolfi V."/>
            <person name="Bustamante F.O."/>
            <person name="Brasileiro-Vidal A.C."/>
            <person name="Benko-Iseppon A.M."/>
        </authorList>
    </citation>
    <scope>NUCLEOTIDE SEQUENCE [LARGE SCALE GENOMIC DNA]</scope>
    <source>
        <tissue evidence="1">Leaves</tissue>
    </source>
</reference>
<dbReference type="EMBL" id="JASCZI010011202">
    <property type="protein sequence ID" value="MED6117951.1"/>
    <property type="molecule type" value="Genomic_DNA"/>
</dbReference>
<gene>
    <name evidence="1" type="ORF">PIB30_114848</name>
</gene>
<organism evidence="1 2">
    <name type="scientific">Stylosanthes scabra</name>
    <dbReference type="NCBI Taxonomy" id="79078"/>
    <lineage>
        <taxon>Eukaryota</taxon>
        <taxon>Viridiplantae</taxon>
        <taxon>Streptophyta</taxon>
        <taxon>Embryophyta</taxon>
        <taxon>Tracheophyta</taxon>
        <taxon>Spermatophyta</taxon>
        <taxon>Magnoliopsida</taxon>
        <taxon>eudicotyledons</taxon>
        <taxon>Gunneridae</taxon>
        <taxon>Pentapetalae</taxon>
        <taxon>rosids</taxon>
        <taxon>fabids</taxon>
        <taxon>Fabales</taxon>
        <taxon>Fabaceae</taxon>
        <taxon>Papilionoideae</taxon>
        <taxon>50 kb inversion clade</taxon>
        <taxon>dalbergioids sensu lato</taxon>
        <taxon>Dalbergieae</taxon>
        <taxon>Pterocarpus clade</taxon>
        <taxon>Stylosanthes</taxon>
    </lineage>
</organism>
<keyword evidence="2" id="KW-1185">Reference proteome</keyword>
<name>A0ABU6R2H8_9FABA</name>
<feature type="non-terminal residue" evidence="1">
    <location>
        <position position="55"/>
    </location>
</feature>
<protein>
    <submittedName>
        <fullName evidence="1">Uncharacterized protein</fullName>
    </submittedName>
</protein>
<proteinExistence type="predicted"/>
<evidence type="ECO:0000313" key="2">
    <source>
        <dbReference type="Proteomes" id="UP001341840"/>
    </source>
</evidence>
<comment type="caution">
    <text evidence="1">The sequence shown here is derived from an EMBL/GenBank/DDBJ whole genome shotgun (WGS) entry which is preliminary data.</text>
</comment>
<accession>A0ABU6R2H8</accession>